<dbReference type="AlphaFoldDB" id="A0A8S3VLG7"/>
<protein>
    <submittedName>
        <fullName evidence="1">Uncharacterized protein</fullName>
    </submittedName>
</protein>
<evidence type="ECO:0000313" key="1">
    <source>
        <dbReference type="EMBL" id="CAG2254526.1"/>
    </source>
</evidence>
<gene>
    <name evidence="1" type="ORF">MEDL_66017</name>
</gene>
<organism evidence="1 2">
    <name type="scientific">Mytilus edulis</name>
    <name type="common">Blue mussel</name>
    <dbReference type="NCBI Taxonomy" id="6550"/>
    <lineage>
        <taxon>Eukaryota</taxon>
        <taxon>Metazoa</taxon>
        <taxon>Spiralia</taxon>
        <taxon>Lophotrochozoa</taxon>
        <taxon>Mollusca</taxon>
        <taxon>Bivalvia</taxon>
        <taxon>Autobranchia</taxon>
        <taxon>Pteriomorphia</taxon>
        <taxon>Mytilida</taxon>
        <taxon>Mytiloidea</taxon>
        <taxon>Mytilidae</taxon>
        <taxon>Mytilinae</taxon>
        <taxon>Mytilus</taxon>
    </lineage>
</organism>
<proteinExistence type="predicted"/>
<reference evidence="1" key="1">
    <citation type="submission" date="2021-03" db="EMBL/GenBank/DDBJ databases">
        <authorList>
            <person name="Bekaert M."/>
        </authorList>
    </citation>
    <scope>NUCLEOTIDE SEQUENCE</scope>
</reference>
<sequence>MEKKEALGFLHHRVKRGLGEECREGCDWEEVIEVYEPNTARSIRTYNGKGREGGGVITYITRKRGLGEECYEGCSWEEVIEVYVPNTARSVRIMERGGEGAGSSPTSQGQRGLGEECYEGCSWEEVIEVYVPNTARSVRIMERGGGRGGVFSYMTVLREDWVRIVMRDVPGEKSSRSMN</sequence>
<keyword evidence="2" id="KW-1185">Reference proteome</keyword>
<comment type="caution">
    <text evidence="1">The sequence shown here is derived from an EMBL/GenBank/DDBJ whole genome shotgun (WGS) entry which is preliminary data.</text>
</comment>
<dbReference type="EMBL" id="CAJPWZ010003246">
    <property type="protein sequence ID" value="CAG2254526.1"/>
    <property type="molecule type" value="Genomic_DNA"/>
</dbReference>
<accession>A0A8S3VLG7</accession>
<dbReference type="Proteomes" id="UP000683360">
    <property type="component" value="Unassembled WGS sequence"/>
</dbReference>
<evidence type="ECO:0000313" key="2">
    <source>
        <dbReference type="Proteomes" id="UP000683360"/>
    </source>
</evidence>
<name>A0A8S3VLG7_MYTED</name>